<evidence type="ECO:0000313" key="1">
    <source>
        <dbReference type="EMBL" id="GBM91080.1"/>
    </source>
</evidence>
<keyword evidence="2" id="KW-1185">Reference proteome</keyword>
<name>A0A4Y2JM11_ARAVE</name>
<dbReference type="EMBL" id="BGPR01003672">
    <property type="protein sequence ID" value="GBM91080.1"/>
    <property type="molecule type" value="Genomic_DNA"/>
</dbReference>
<organism evidence="1 2">
    <name type="scientific">Araneus ventricosus</name>
    <name type="common">Orbweaver spider</name>
    <name type="synonym">Epeira ventricosa</name>
    <dbReference type="NCBI Taxonomy" id="182803"/>
    <lineage>
        <taxon>Eukaryota</taxon>
        <taxon>Metazoa</taxon>
        <taxon>Ecdysozoa</taxon>
        <taxon>Arthropoda</taxon>
        <taxon>Chelicerata</taxon>
        <taxon>Arachnida</taxon>
        <taxon>Araneae</taxon>
        <taxon>Araneomorphae</taxon>
        <taxon>Entelegynae</taxon>
        <taxon>Araneoidea</taxon>
        <taxon>Araneidae</taxon>
        <taxon>Araneus</taxon>
    </lineage>
</organism>
<reference evidence="1 2" key="1">
    <citation type="journal article" date="2019" name="Sci. Rep.">
        <title>Orb-weaving spider Araneus ventricosus genome elucidates the spidroin gene catalogue.</title>
        <authorList>
            <person name="Kono N."/>
            <person name="Nakamura H."/>
            <person name="Ohtoshi R."/>
            <person name="Moran D.A.P."/>
            <person name="Shinohara A."/>
            <person name="Yoshida Y."/>
            <person name="Fujiwara M."/>
            <person name="Mori M."/>
            <person name="Tomita M."/>
            <person name="Arakawa K."/>
        </authorList>
    </citation>
    <scope>NUCLEOTIDE SEQUENCE [LARGE SCALE GENOMIC DNA]</scope>
</reference>
<evidence type="ECO:0000313" key="2">
    <source>
        <dbReference type="Proteomes" id="UP000499080"/>
    </source>
</evidence>
<sequence>MQENGFARTNMSTQRSSAPMLILHLTVAFWKSVPCVSNMRASTLGISLELSTCAASDACISDSNSSNLLLSSVNLPLHSLGFQIQQLHLKRSSINSKWLNVDLIHFHLCSEICYERESTFCLF</sequence>
<gene>
    <name evidence="1" type="ORF">AVEN_135102_1</name>
</gene>
<dbReference type="AlphaFoldDB" id="A0A4Y2JM11"/>
<comment type="caution">
    <text evidence="1">The sequence shown here is derived from an EMBL/GenBank/DDBJ whole genome shotgun (WGS) entry which is preliminary data.</text>
</comment>
<proteinExistence type="predicted"/>
<protein>
    <submittedName>
        <fullName evidence="1">Uncharacterized protein</fullName>
    </submittedName>
</protein>
<accession>A0A4Y2JM11</accession>
<dbReference type="Proteomes" id="UP000499080">
    <property type="component" value="Unassembled WGS sequence"/>
</dbReference>